<proteinExistence type="predicted"/>
<keyword evidence="2" id="KW-1185">Reference proteome</keyword>
<dbReference type="InterPro" id="IPR007553">
    <property type="entry name" value="2-thiour_desulf"/>
</dbReference>
<name>A0A7W8QUI3_9ACTN</name>
<organism evidence="1 2">
    <name type="scientific">Nocardiopsis composta</name>
    <dbReference type="NCBI Taxonomy" id="157465"/>
    <lineage>
        <taxon>Bacteria</taxon>
        <taxon>Bacillati</taxon>
        <taxon>Actinomycetota</taxon>
        <taxon>Actinomycetes</taxon>
        <taxon>Streptosporangiales</taxon>
        <taxon>Nocardiopsidaceae</taxon>
        <taxon>Nocardiopsis</taxon>
    </lineage>
</organism>
<dbReference type="Pfam" id="PF04463">
    <property type="entry name" value="2-thiour_desulf"/>
    <property type="match status" value="1"/>
</dbReference>
<gene>
    <name evidence="1" type="ORF">HDA36_006039</name>
</gene>
<evidence type="ECO:0000313" key="2">
    <source>
        <dbReference type="Proteomes" id="UP000572635"/>
    </source>
</evidence>
<dbReference type="EMBL" id="JACHDB010000002">
    <property type="protein sequence ID" value="MBB5435891.1"/>
    <property type="molecule type" value="Genomic_DNA"/>
</dbReference>
<dbReference type="AlphaFoldDB" id="A0A7W8QUI3"/>
<dbReference type="PANTHER" id="PTHR30087:SF1">
    <property type="entry name" value="HYPOTHETICAL CYTOSOLIC PROTEIN"/>
    <property type="match status" value="1"/>
</dbReference>
<evidence type="ECO:0000313" key="1">
    <source>
        <dbReference type="EMBL" id="MBB5435891.1"/>
    </source>
</evidence>
<dbReference type="PANTHER" id="PTHR30087">
    <property type="entry name" value="INNER MEMBRANE PROTEIN"/>
    <property type="match status" value="1"/>
</dbReference>
<dbReference type="RefSeq" id="WP_184399061.1">
    <property type="nucleotide sequence ID" value="NZ_BAAAJD010000062.1"/>
</dbReference>
<protein>
    <submittedName>
        <fullName evidence="1">Uncharacterized protein YbbK (DUF523 family)</fullName>
    </submittedName>
</protein>
<dbReference type="Proteomes" id="UP000572635">
    <property type="component" value="Unassembled WGS sequence"/>
</dbReference>
<reference evidence="1 2" key="1">
    <citation type="submission" date="2020-08" db="EMBL/GenBank/DDBJ databases">
        <title>Sequencing the genomes of 1000 actinobacteria strains.</title>
        <authorList>
            <person name="Klenk H.-P."/>
        </authorList>
    </citation>
    <scope>NUCLEOTIDE SEQUENCE [LARGE SCALE GENOMIC DNA]</scope>
    <source>
        <strain evidence="1 2">DSM 44551</strain>
    </source>
</reference>
<comment type="caution">
    <text evidence="1">The sequence shown here is derived from an EMBL/GenBank/DDBJ whole genome shotgun (WGS) entry which is preliminary data.</text>
</comment>
<accession>A0A7W8QUI3</accession>
<sequence>MRKVMVSACLMGRPVRYDGRAKTSEHPVLARWRAERRLVVFCPEVSGGLPVPRPPAEIAAGAGARAVLDGTAAIRTADGTDVTRYFTAGARAALAAAREHGVAVAVLKEGSPSCGLHRVYDGSFTGSTAPGPGVTARLLADAGIAVFTEDEIDAAAAHLRALEAQD</sequence>